<dbReference type="AlphaFoldDB" id="A0A919VF96"/>
<dbReference type="RefSeq" id="WP_239130032.1">
    <property type="nucleotide sequence ID" value="NZ_BOOW01000040.1"/>
</dbReference>
<comment type="caution">
    <text evidence="2">The sequence shown here is derived from an EMBL/GenBank/DDBJ whole genome shotgun (WGS) entry which is preliminary data.</text>
</comment>
<evidence type="ECO:0000259" key="1">
    <source>
        <dbReference type="Pfam" id="PF13228"/>
    </source>
</evidence>
<gene>
    <name evidence="2" type="ORF">Ssi02_61450</name>
</gene>
<sequence length="338" mass="37011">MPGIELSRAFYGEVVRPLLTGTRHSAALIGPGSEVLSFDTSRSMDHDWGPRVLVFTEPERVGEARAAVAAGVPERFHGFPTLIGERHGVVVSDPETWTTDRLGFDPRSGMGVLDWLATPWQALAEITGGEVFHDGLGALEEVRRAVAWYPEPVWRYVLACQWRRIAVEESFPGRCAEVGDDLGATVETARLVREMARLAMLMRRRYPPYAKWLGSALARLPGSAELGDALAAALAARDWPSRERHMSRAYELLALLHNRLSLTGPLDAEVRPFHDRPFKVIGADRFAAALAEGIGETEVAALPRVGSVDQFAEGEVIMNPGMARTVARAVLRLDSRGG</sequence>
<dbReference type="Proteomes" id="UP000606172">
    <property type="component" value="Unassembled WGS sequence"/>
</dbReference>
<dbReference type="InterPro" id="IPR025117">
    <property type="entry name" value="DUF4037"/>
</dbReference>
<evidence type="ECO:0000313" key="3">
    <source>
        <dbReference type="Proteomes" id="UP000606172"/>
    </source>
</evidence>
<organism evidence="2 3">
    <name type="scientific">Sinosporangium siamense</name>
    <dbReference type="NCBI Taxonomy" id="1367973"/>
    <lineage>
        <taxon>Bacteria</taxon>
        <taxon>Bacillati</taxon>
        <taxon>Actinomycetota</taxon>
        <taxon>Actinomycetes</taxon>
        <taxon>Streptosporangiales</taxon>
        <taxon>Streptosporangiaceae</taxon>
        <taxon>Sinosporangium</taxon>
    </lineage>
</organism>
<keyword evidence="3" id="KW-1185">Reference proteome</keyword>
<reference evidence="2" key="1">
    <citation type="submission" date="2021-01" db="EMBL/GenBank/DDBJ databases">
        <title>Whole genome shotgun sequence of Sinosporangium siamense NBRC 109515.</title>
        <authorList>
            <person name="Komaki H."/>
            <person name="Tamura T."/>
        </authorList>
    </citation>
    <scope>NUCLEOTIDE SEQUENCE</scope>
    <source>
        <strain evidence="2">NBRC 109515</strain>
    </source>
</reference>
<dbReference type="EMBL" id="BOOW01000040">
    <property type="protein sequence ID" value="GII95914.1"/>
    <property type="molecule type" value="Genomic_DNA"/>
</dbReference>
<feature type="domain" description="DUF4037" evidence="1">
    <location>
        <begin position="115"/>
        <end position="213"/>
    </location>
</feature>
<accession>A0A919VF96</accession>
<evidence type="ECO:0000313" key="2">
    <source>
        <dbReference type="EMBL" id="GII95914.1"/>
    </source>
</evidence>
<name>A0A919VF96_9ACTN</name>
<protein>
    <recommendedName>
        <fullName evidence="1">DUF4037 domain-containing protein</fullName>
    </recommendedName>
</protein>
<dbReference type="Pfam" id="PF13228">
    <property type="entry name" value="DUF4037"/>
    <property type="match status" value="1"/>
</dbReference>
<proteinExistence type="predicted"/>